<accession>A0A645HMJ3</accession>
<organism evidence="1">
    <name type="scientific">bioreactor metagenome</name>
    <dbReference type="NCBI Taxonomy" id="1076179"/>
    <lineage>
        <taxon>unclassified sequences</taxon>
        <taxon>metagenomes</taxon>
        <taxon>ecological metagenomes</taxon>
    </lineage>
</organism>
<reference evidence="1" key="1">
    <citation type="submission" date="2019-08" db="EMBL/GenBank/DDBJ databases">
        <authorList>
            <person name="Kucharzyk K."/>
            <person name="Murdoch R.W."/>
            <person name="Higgins S."/>
            <person name="Loffler F."/>
        </authorList>
    </citation>
    <scope>NUCLEOTIDE SEQUENCE</scope>
</reference>
<comment type="caution">
    <text evidence="1">The sequence shown here is derived from an EMBL/GenBank/DDBJ whole genome shotgun (WGS) entry which is preliminary data.</text>
</comment>
<proteinExistence type="predicted"/>
<name>A0A645HMJ3_9ZZZZ</name>
<sequence length="142" mass="16212">MRQGLEIGRGCNEVFPRLALIEFLKQLTCLVFVAGVAPQREQCIRRKRDETIQRKAPGNVLDMRIEPTILMHHQHSRRLALGICRFDEIALQGAIALRRRDFHEPCLDAGVVARNQLCFCKSGVQGVEQALCRQPRNRILGR</sequence>
<protein>
    <submittedName>
        <fullName evidence="1">Uncharacterized protein</fullName>
    </submittedName>
</protein>
<dbReference type="EMBL" id="VSSQ01095303">
    <property type="protein sequence ID" value="MPN39469.1"/>
    <property type="molecule type" value="Genomic_DNA"/>
</dbReference>
<dbReference type="AlphaFoldDB" id="A0A645HMJ3"/>
<evidence type="ECO:0000313" key="1">
    <source>
        <dbReference type="EMBL" id="MPN39469.1"/>
    </source>
</evidence>
<gene>
    <name evidence="1" type="ORF">SDC9_186997</name>
</gene>